<dbReference type="CDD" id="cd24008">
    <property type="entry name" value="ASKHA_NBD_GLK"/>
    <property type="match status" value="1"/>
</dbReference>
<dbReference type="InterPro" id="IPR050201">
    <property type="entry name" value="Bacterial_glucokinase"/>
</dbReference>
<gene>
    <name evidence="4" type="ORF">E2L08_03400</name>
</gene>
<dbReference type="EMBL" id="SNAA01000002">
    <property type="protein sequence ID" value="TDL83698.1"/>
    <property type="molecule type" value="Genomic_DNA"/>
</dbReference>
<evidence type="ECO:0000256" key="3">
    <source>
        <dbReference type="RuleBase" id="RU004046"/>
    </source>
</evidence>
<protein>
    <submittedName>
        <fullName evidence="4">Glucokinase</fullName>
    </submittedName>
</protein>
<dbReference type="OrthoDB" id="9800595at2"/>
<name>A0A4R6AMD4_9RHOB</name>
<dbReference type="GO" id="GO:0006096">
    <property type="term" value="P:glycolytic process"/>
    <property type="evidence" value="ECO:0007669"/>
    <property type="project" value="InterPro"/>
</dbReference>
<sequence length="322" mass="34188">MTRGLSIVADAGGTNTRVALARGPQVMADTTRRFRNAGFAGLPDILERFLVEAGRPDCAGACVAVAGPVMDGIGRLTNLDWVFDRDDLGRVTGARTVSVLNDLQAQGHALDHIADDCLFPIVPGPEGDPLNAKLVIGVGTGFNSVPVFRTETGRYVPPCETGHMALPSVTDEDHALARFAARRGGYPEVENVVSGSGLETILEFVTEGRRRARSHDIVAALATGDDPEAARAAELFVQALGRVAGDLALATLPFGGIYLVGGMSNAIRPYLSRFGFDEAFRAKGRFTDFMDRFAVWGVEDDYAALTGCAQHVAGLMNEARPA</sequence>
<dbReference type="Gene3D" id="3.30.420.40">
    <property type="match status" value="1"/>
</dbReference>
<evidence type="ECO:0000256" key="2">
    <source>
        <dbReference type="ARBA" id="ARBA00022777"/>
    </source>
</evidence>
<dbReference type="SUPFAM" id="SSF53067">
    <property type="entry name" value="Actin-like ATPase domain"/>
    <property type="match status" value="1"/>
</dbReference>
<comment type="caution">
    <text evidence="4">The sequence shown here is derived from an EMBL/GenBank/DDBJ whole genome shotgun (WGS) entry which is preliminary data.</text>
</comment>
<dbReference type="GO" id="GO:0004340">
    <property type="term" value="F:glucokinase activity"/>
    <property type="evidence" value="ECO:0007669"/>
    <property type="project" value="InterPro"/>
</dbReference>
<evidence type="ECO:0000313" key="4">
    <source>
        <dbReference type="EMBL" id="TDL83698.1"/>
    </source>
</evidence>
<dbReference type="Proteomes" id="UP000295701">
    <property type="component" value="Unassembled WGS sequence"/>
</dbReference>
<dbReference type="InterPro" id="IPR003836">
    <property type="entry name" value="Glucokinase"/>
</dbReference>
<accession>A0A4R6AMD4</accession>
<dbReference type="InterPro" id="IPR043129">
    <property type="entry name" value="ATPase_NBD"/>
</dbReference>
<keyword evidence="1" id="KW-0808">Transferase</keyword>
<reference evidence="4 5" key="1">
    <citation type="submission" date="2019-03" db="EMBL/GenBank/DDBJ databases">
        <title>Primorskyibacter sp. SS33 isolated from sediments.</title>
        <authorList>
            <person name="Xunke S."/>
        </authorList>
    </citation>
    <scope>NUCLEOTIDE SEQUENCE [LARGE SCALE GENOMIC DNA]</scope>
    <source>
        <strain evidence="4 5">SS33</strain>
    </source>
</reference>
<evidence type="ECO:0000256" key="1">
    <source>
        <dbReference type="ARBA" id="ARBA00022679"/>
    </source>
</evidence>
<evidence type="ECO:0000313" key="5">
    <source>
        <dbReference type="Proteomes" id="UP000295701"/>
    </source>
</evidence>
<dbReference type="GO" id="GO:0005829">
    <property type="term" value="C:cytosol"/>
    <property type="evidence" value="ECO:0007669"/>
    <property type="project" value="TreeGrafter"/>
</dbReference>
<proteinExistence type="inferred from homology"/>
<dbReference type="GO" id="GO:0005536">
    <property type="term" value="F:D-glucose binding"/>
    <property type="evidence" value="ECO:0007669"/>
    <property type="project" value="InterPro"/>
</dbReference>
<dbReference type="PANTHER" id="PTHR47690:SF1">
    <property type="entry name" value="GLUCOKINASE"/>
    <property type="match status" value="1"/>
</dbReference>
<dbReference type="AlphaFoldDB" id="A0A4R6AMD4"/>
<dbReference type="PANTHER" id="PTHR47690">
    <property type="entry name" value="GLUCOKINASE"/>
    <property type="match status" value="1"/>
</dbReference>
<keyword evidence="2 4" id="KW-0418">Kinase</keyword>
<organism evidence="4 5">
    <name type="scientific">Palleronia sediminis</name>
    <dbReference type="NCBI Taxonomy" id="2547833"/>
    <lineage>
        <taxon>Bacteria</taxon>
        <taxon>Pseudomonadati</taxon>
        <taxon>Pseudomonadota</taxon>
        <taxon>Alphaproteobacteria</taxon>
        <taxon>Rhodobacterales</taxon>
        <taxon>Roseobacteraceae</taxon>
        <taxon>Palleronia</taxon>
    </lineage>
</organism>
<dbReference type="Gene3D" id="3.40.367.20">
    <property type="match status" value="1"/>
</dbReference>
<dbReference type="Pfam" id="PF02685">
    <property type="entry name" value="Glucokinase"/>
    <property type="match status" value="1"/>
</dbReference>
<comment type="similarity">
    <text evidence="3">Belongs to the bacterial glucokinase family.</text>
</comment>
<dbReference type="GO" id="GO:0005524">
    <property type="term" value="F:ATP binding"/>
    <property type="evidence" value="ECO:0007669"/>
    <property type="project" value="InterPro"/>
</dbReference>
<dbReference type="RefSeq" id="WP_133395651.1">
    <property type="nucleotide sequence ID" value="NZ_SNAA01000002.1"/>
</dbReference>
<keyword evidence="5" id="KW-1185">Reference proteome</keyword>